<feature type="binding site" evidence="17">
    <location>
        <begin position="13"/>
        <end position="18"/>
    </location>
    <ligand>
        <name>FAD</name>
        <dbReference type="ChEBI" id="CHEBI:57692"/>
    </ligand>
</feature>
<keyword evidence="12" id="KW-0560">Oxidoreductase</keyword>
<sequence length="586" mass="65785">MTEVLKYDLVIIGSGLAGLRSAFEAARVSQGKIRIAVISKVHAMRSHSVSAEGGASAVLYPKETGDSLDLHAYDTVKGSDFLADQDAVELLVREAPKEIIFMDHLGVPWSRDEKGRILQRPFGGMSIPRTTFAQDKSGFFLMSTLYDNVLRFDNIEMLHEHFVTSLIMVNGVFRGVTAIDLRTGEFKAILAKAGIIATGGNGRVYKFTTMAWSSTGDGFSLAYRAGIPLKDMEFPQFHPTALVPNGILITEGARGEGGYLVNKEGERFMKNYAPSRMELAPRDIVSRSIVTECLQGRGFTDEESGLCYVLLDLRHLGEERINKRLPMIREIVIKTLGIDPVDEPIPVRPAMHYMMGGIHVDLNGQVMLDEDKTRVPNLWAAGEAANVSVHGANRLGSNSLSDCLVWGRLAGAAAAKYVMSAPDSMLEYTGDIVTKVTNEESRIFNKLLHKEVGAENPYSIREEMNRTMDTYVYVFRDKSGLEEAYSAIKRLRERFQNIRIEDKGRYYNTNLRDALELDFLLEQAELITIGALTRTESRGAHYRLDYPKRDDANWLKHTLYFYTPDGPRISYAPVRITRWKPEERKY</sequence>
<keyword evidence="23" id="KW-1185">Reference proteome</keyword>
<keyword evidence="11" id="KW-0249">Electron transport</keyword>
<dbReference type="Proteomes" id="UP001060771">
    <property type="component" value="Chromosome"/>
</dbReference>
<feature type="binding site" evidence="17">
    <location>
        <position position="217"/>
    </location>
    <ligand>
        <name>FAD</name>
        <dbReference type="ChEBI" id="CHEBI:57692"/>
    </ligand>
</feature>
<dbReference type="InterPro" id="IPR030664">
    <property type="entry name" value="SdhA/FrdA/AprA"/>
</dbReference>
<feature type="domain" description="Fumarate reductase/succinate dehydrogenase flavoprotein-like C-terminal" evidence="19">
    <location>
        <begin position="461"/>
        <end position="586"/>
    </location>
</feature>
<evidence type="ECO:0000256" key="3">
    <source>
        <dbReference type="ARBA" id="ARBA00008040"/>
    </source>
</evidence>
<dbReference type="FunFam" id="3.90.700.10:FF:000003">
    <property type="entry name" value="Fumarate reductase flavoprotein subunit"/>
    <property type="match status" value="1"/>
</dbReference>
<feature type="binding site" evidence="17">
    <location>
        <begin position="399"/>
        <end position="400"/>
    </location>
    <ligand>
        <name>FAD</name>
        <dbReference type="ChEBI" id="CHEBI:57692"/>
    </ligand>
</feature>
<evidence type="ECO:0000256" key="1">
    <source>
        <dbReference type="ARBA" id="ARBA00001974"/>
    </source>
</evidence>
<feature type="binding site" evidence="17">
    <location>
        <begin position="39"/>
        <end position="54"/>
    </location>
    <ligand>
        <name>FAD</name>
        <dbReference type="ChEBI" id="CHEBI:57692"/>
    </ligand>
</feature>
<feature type="binding site" evidence="17">
    <location>
        <position position="238"/>
    </location>
    <ligand>
        <name>substrate</name>
    </ligand>
</feature>
<dbReference type="InterPro" id="IPR015939">
    <property type="entry name" value="Fum_Rdtase/Succ_DH_flav-like_C"/>
</dbReference>
<evidence type="ECO:0000256" key="15">
    <source>
        <dbReference type="ARBA" id="ARBA00034412"/>
    </source>
</evidence>
<feature type="binding site" evidence="17">
    <location>
        <position position="394"/>
    </location>
    <ligand>
        <name>substrate</name>
    </ligand>
</feature>
<dbReference type="Proteomes" id="UP000657075">
    <property type="component" value="Unassembled WGS sequence"/>
</dbReference>
<evidence type="ECO:0000259" key="18">
    <source>
        <dbReference type="Pfam" id="PF00890"/>
    </source>
</evidence>
<keyword evidence="8 17" id="KW-0285">Flavoprotein</keyword>
<dbReference type="PANTHER" id="PTHR11632">
    <property type="entry name" value="SUCCINATE DEHYDROGENASE 2 FLAVOPROTEIN SUBUNIT"/>
    <property type="match status" value="1"/>
</dbReference>
<dbReference type="InterPro" id="IPR027477">
    <property type="entry name" value="Succ_DH/fumarate_Rdtase_cat_sf"/>
</dbReference>
<proteinExistence type="inferred from homology"/>
<dbReference type="Gene3D" id="4.10.80.40">
    <property type="entry name" value="succinate dehydrogenase protein domain"/>
    <property type="match status" value="1"/>
</dbReference>
<dbReference type="Pfam" id="PF00890">
    <property type="entry name" value="FAD_binding_2"/>
    <property type="match status" value="1"/>
</dbReference>
<keyword evidence="7" id="KW-1003">Cell membrane</keyword>
<dbReference type="EC" id="1.3.5.1" evidence="4"/>
<dbReference type="NCBIfam" id="NF004724">
    <property type="entry name" value="PRK06069.1"/>
    <property type="match status" value="1"/>
</dbReference>
<accession>A0A830E859</accession>
<dbReference type="Pfam" id="PF02910">
    <property type="entry name" value="Succ_DH_flav_C"/>
    <property type="match status" value="1"/>
</dbReference>
<evidence type="ECO:0000256" key="10">
    <source>
        <dbReference type="ARBA" id="ARBA00022827"/>
    </source>
</evidence>
<evidence type="ECO:0000256" key="5">
    <source>
        <dbReference type="ARBA" id="ARBA00014044"/>
    </source>
</evidence>
<evidence type="ECO:0000259" key="19">
    <source>
        <dbReference type="Pfam" id="PF02910"/>
    </source>
</evidence>
<dbReference type="Gene3D" id="3.50.50.60">
    <property type="entry name" value="FAD/NAD(P)-binding domain"/>
    <property type="match status" value="1"/>
</dbReference>
<dbReference type="FunFam" id="1.20.58.100:FF:000001">
    <property type="entry name" value="Succinate dehydrogenase flavoprotein subunit (SdhA)"/>
    <property type="match status" value="1"/>
</dbReference>
<evidence type="ECO:0000313" key="20">
    <source>
        <dbReference type="EMBL" id="BDR91117.1"/>
    </source>
</evidence>
<evidence type="ECO:0000256" key="8">
    <source>
        <dbReference type="ARBA" id="ARBA00022630"/>
    </source>
</evidence>
<dbReference type="SUPFAM" id="SSF51905">
    <property type="entry name" value="FAD/NAD(P)-binding domain"/>
    <property type="match status" value="1"/>
</dbReference>
<dbReference type="OrthoDB" id="23539at2157"/>
<dbReference type="GO" id="GO:0022900">
    <property type="term" value="P:electron transport chain"/>
    <property type="evidence" value="ECO:0007669"/>
    <property type="project" value="InterPro"/>
</dbReference>
<evidence type="ECO:0000256" key="2">
    <source>
        <dbReference type="ARBA" id="ARBA00004413"/>
    </source>
</evidence>
<reference evidence="20" key="4">
    <citation type="journal article" date="2023" name="Microbiol. Resour. Announc.">
        <title>Complete Genome Sequence of Vulcanisaeta souniana Strain IC-059, a Hyperthermophilic Archaeon Isolated from Hot Spring Water in Japan.</title>
        <authorList>
            <person name="Kato S."/>
            <person name="Itoh T."/>
            <person name="Wu L."/>
            <person name="Ma J."/>
            <person name="Ohkuma M."/>
        </authorList>
    </citation>
    <scope>NUCLEOTIDE SEQUENCE</scope>
    <source>
        <strain evidence="20">JCM 11219</strain>
    </source>
</reference>
<dbReference type="InterPro" id="IPR003952">
    <property type="entry name" value="FRD_SDH_FAD_BS"/>
</dbReference>
<feature type="active site" description="Proton acceptor" evidence="16">
    <location>
        <position position="282"/>
    </location>
</feature>
<dbReference type="Gene3D" id="3.90.700.10">
    <property type="entry name" value="Succinate dehydrogenase/fumarate reductase flavoprotein, catalytic domain"/>
    <property type="match status" value="1"/>
</dbReference>
<comment type="catalytic activity">
    <reaction evidence="15">
        <text>a menaquinone + succinate = a menaquinol + fumarate</text>
        <dbReference type="Rhea" id="RHEA:27834"/>
        <dbReference type="Rhea" id="RHEA-COMP:9537"/>
        <dbReference type="Rhea" id="RHEA-COMP:9539"/>
        <dbReference type="ChEBI" id="CHEBI:16374"/>
        <dbReference type="ChEBI" id="CHEBI:18151"/>
        <dbReference type="ChEBI" id="CHEBI:29806"/>
        <dbReference type="ChEBI" id="CHEBI:30031"/>
        <dbReference type="EC" id="1.3.5.1"/>
    </reaction>
</comment>
<dbReference type="InterPro" id="IPR037099">
    <property type="entry name" value="Fum_R/Succ_DH_flav-like_C_sf"/>
</dbReference>
<dbReference type="NCBIfam" id="TIGR01812">
    <property type="entry name" value="sdhA_frdA_Gneg"/>
    <property type="match status" value="1"/>
</dbReference>
<gene>
    <name evidence="21" type="ORF">GCM10007112_17180</name>
    <name evidence="20" type="ORF">Vsou_02100</name>
</gene>
<evidence type="ECO:0000256" key="14">
    <source>
        <dbReference type="ARBA" id="ARBA00030461"/>
    </source>
</evidence>
<comment type="similarity">
    <text evidence="3">Belongs to the FAD-dependent oxidoreductase 2 family. FRD/SDH subfamily.</text>
</comment>
<reference evidence="23" key="3">
    <citation type="submission" date="2022-09" db="EMBL/GenBank/DDBJ databases">
        <title>Complete genome sequence of Vulcanisaeta souniana.</title>
        <authorList>
            <person name="Kato S."/>
            <person name="Itoh T."/>
            <person name="Ohkuma M."/>
        </authorList>
    </citation>
    <scope>NUCLEOTIDE SEQUENCE [LARGE SCALE GENOMIC DNA]</scope>
    <source>
        <strain evidence="23">JCM 11219</strain>
    </source>
</reference>
<keyword evidence="9" id="KW-0547">Nucleotide-binding</keyword>
<evidence type="ECO:0000256" key="7">
    <source>
        <dbReference type="ARBA" id="ARBA00022475"/>
    </source>
</evidence>
<dbReference type="EMBL" id="AP026830">
    <property type="protein sequence ID" value="BDR91117.1"/>
    <property type="molecule type" value="Genomic_DNA"/>
</dbReference>
<evidence type="ECO:0000313" key="23">
    <source>
        <dbReference type="Proteomes" id="UP001060771"/>
    </source>
</evidence>
<dbReference type="EMBL" id="BMNM01000007">
    <property type="protein sequence ID" value="GGI80943.1"/>
    <property type="molecule type" value="Genomic_DNA"/>
</dbReference>
<dbReference type="RefSeq" id="WP_188603576.1">
    <property type="nucleotide sequence ID" value="NZ_AP026830.1"/>
</dbReference>
<evidence type="ECO:0000256" key="4">
    <source>
        <dbReference type="ARBA" id="ARBA00012792"/>
    </source>
</evidence>
<evidence type="ECO:0000256" key="16">
    <source>
        <dbReference type="PIRSR" id="PIRSR000171-1"/>
    </source>
</evidence>
<evidence type="ECO:0000313" key="21">
    <source>
        <dbReference type="EMBL" id="GGI80943.1"/>
    </source>
</evidence>
<dbReference type="SUPFAM" id="SSF46977">
    <property type="entry name" value="Succinate dehydrogenase/fumarate reductase flavoprotein C-terminal domain"/>
    <property type="match status" value="1"/>
</dbReference>
<dbReference type="InterPro" id="IPR003953">
    <property type="entry name" value="FAD-dep_OxRdtase_2_FAD-bd"/>
</dbReference>
<evidence type="ECO:0000256" key="11">
    <source>
        <dbReference type="ARBA" id="ARBA00022982"/>
    </source>
</evidence>
<dbReference type="InterPro" id="IPR014006">
    <property type="entry name" value="Succ_Dhase_FrdA_Gneg"/>
</dbReference>
<evidence type="ECO:0000256" key="12">
    <source>
        <dbReference type="ARBA" id="ARBA00023002"/>
    </source>
</evidence>
<name>A0A830E859_9CREN</name>
<dbReference type="SUPFAM" id="SSF56425">
    <property type="entry name" value="Succinate dehydrogenase/fumarate reductase flavoprotein, catalytic domain"/>
    <property type="match status" value="1"/>
</dbReference>
<feature type="domain" description="FAD-dependent oxidoreductase 2 FAD-binding" evidence="18">
    <location>
        <begin position="8"/>
        <end position="400"/>
    </location>
</feature>
<keyword evidence="13" id="KW-0472">Membrane</keyword>
<dbReference type="AlphaFoldDB" id="A0A830E859"/>
<evidence type="ECO:0000313" key="22">
    <source>
        <dbReference type="Proteomes" id="UP000657075"/>
    </source>
</evidence>
<dbReference type="GO" id="GO:0005886">
    <property type="term" value="C:plasma membrane"/>
    <property type="evidence" value="ECO:0007669"/>
    <property type="project" value="UniProtKB-SubCell"/>
</dbReference>
<dbReference type="FunFam" id="4.10.80.40:FF:000003">
    <property type="entry name" value="Fumarate reductase flavoprotein subunit"/>
    <property type="match status" value="1"/>
</dbReference>
<dbReference type="PIRSF" id="PIRSF000171">
    <property type="entry name" value="SDHA_APRA_LASPO"/>
    <property type="match status" value="1"/>
</dbReference>
<feature type="binding site" evidence="17">
    <location>
        <position position="352"/>
    </location>
    <ligand>
        <name>substrate</name>
    </ligand>
</feature>
<dbReference type="PRINTS" id="PR00368">
    <property type="entry name" value="FADPNR"/>
</dbReference>
<evidence type="ECO:0000256" key="6">
    <source>
        <dbReference type="ARBA" id="ARBA00022448"/>
    </source>
</evidence>
<dbReference type="Gene3D" id="1.20.58.100">
    <property type="entry name" value="Fumarate reductase/succinate dehydrogenase flavoprotein-like, C-terminal domain"/>
    <property type="match status" value="1"/>
</dbReference>
<evidence type="ECO:0000256" key="13">
    <source>
        <dbReference type="ARBA" id="ARBA00023136"/>
    </source>
</evidence>
<feature type="binding site" evidence="17">
    <location>
        <position position="250"/>
    </location>
    <ligand>
        <name>substrate</name>
    </ligand>
</feature>
<keyword evidence="10 17" id="KW-0274">FAD</keyword>
<comment type="cofactor">
    <cofactor evidence="1 17">
        <name>FAD</name>
        <dbReference type="ChEBI" id="CHEBI:57692"/>
    </cofactor>
</comment>
<dbReference type="GeneID" id="76205763"/>
<dbReference type="GO" id="GO:0050660">
    <property type="term" value="F:flavin adenine dinucleotide binding"/>
    <property type="evidence" value="ECO:0007669"/>
    <property type="project" value="InterPro"/>
</dbReference>
<organism evidence="21 22">
    <name type="scientific">Vulcanisaeta souniana JCM 11219</name>
    <dbReference type="NCBI Taxonomy" id="1293586"/>
    <lineage>
        <taxon>Archaea</taxon>
        <taxon>Thermoproteota</taxon>
        <taxon>Thermoprotei</taxon>
        <taxon>Thermoproteales</taxon>
        <taxon>Thermoproteaceae</taxon>
        <taxon>Vulcanisaeta</taxon>
    </lineage>
</organism>
<reference evidence="21" key="1">
    <citation type="journal article" date="2014" name="Int. J. Syst. Evol. Microbiol.">
        <title>Complete genome sequence of Corynebacterium casei LMG S-19264T (=DSM 44701T), isolated from a smear-ripened cheese.</title>
        <authorList>
            <consortium name="US DOE Joint Genome Institute (JGI-PGF)"/>
            <person name="Walter F."/>
            <person name="Albersmeier A."/>
            <person name="Kalinowski J."/>
            <person name="Ruckert C."/>
        </authorList>
    </citation>
    <scope>NUCLEOTIDE SEQUENCE</scope>
    <source>
        <strain evidence="21">JCM 11219</strain>
    </source>
</reference>
<dbReference type="PROSITE" id="PS00504">
    <property type="entry name" value="FRD_SDH_FAD_BINDING"/>
    <property type="match status" value="1"/>
</dbReference>
<protein>
    <recommendedName>
        <fullName evidence="5">Fumarate reductase flavoprotein subunit</fullName>
        <ecNumber evidence="4">1.3.5.1</ecNumber>
    </recommendedName>
    <alternativeName>
        <fullName evidence="14">Quinol-fumarate reductase flavoprotein subunit</fullName>
    </alternativeName>
</protein>
<comment type="subcellular location">
    <subcellularLocation>
        <location evidence="2">Cell membrane</location>
        <topology evidence="2">Peripheral membrane protein</topology>
        <orientation evidence="2">Cytoplasmic side</orientation>
    </subcellularLocation>
</comment>
<dbReference type="InterPro" id="IPR036188">
    <property type="entry name" value="FAD/NAD-bd_sf"/>
</dbReference>
<dbReference type="PANTHER" id="PTHR11632:SF51">
    <property type="entry name" value="SUCCINATE DEHYDROGENASE [UBIQUINONE] FLAVOPROTEIN SUBUNIT, MITOCHONDRIAL"/>
    <property type="match status" value="1"/>
</dbReference>
<evidence type="ECO:0000256" key="9">
    <source>
        <dbReference type="ARBA" id="ARBA00022741"/>
    </source>
</evidence>
<evidence type="ECO:0000256" key="17">
    <source>
        <dbReference type="PIRSR" id="PIRSR630664-51"/>
    </source>
</evidence>
<feature type="binding site" evidence="17">
    <location>
        <position position="383"/>
    </location>
    <ligand>
        <name>FAD</name>
        <dbReference type="ChEBI" id="CHEBI:57692"/>
    </ligand>
</feature>
<dbReference type="GO" id="GO:0008177">
    <property type="term" value="F:succinate dehydrogenase (quinone) activity"/>
    <property type="evidence" value="ECO:0007669"/>
    <property type="project" value="UniProtKB-EC"/>
</dbReference>
<reference evidence="21" key="2">
    <citation type="submission" date="2020-09" db="EMBL/GenBank/DDBJ databases">
        <authorList>
            <person name="Sun Q."/>
            <person name="Ohkuma M."/>
        </authorList>
    </citation>
    <scope>NUCLEOTIDE SEQUENCE</scope>
    <source>
        <strain evidence="21">JCM 11219</strain>
    </source>
</reference>
<keyword evidence="6" id="KW-0813">Transport</keyword>